<proteinExistence type="predicted"/>
<protein>
    <submittedName>
        <fullName evidence="1">Uncharacterized protein</fullName>
    </submittedName>
</protein>
<reference evidence="1" key="2">
    <citation type="submission" date="2018-08" db="UniProtKB">
        <authorList>
            <consortium name="EnsemblPlants"/>
        </authorList>
    </citation>
    <scope>IDENTIFICATION</scope>
    <source>
        <strain evidence="1">Yugu1</strain>
    </source>
</reference>
<dbReference type="EnsemblPlants" id="KQL11085">
    <property type="protein sequence ID" value="KQL11085"/>
    <property type="gene ID" value="SETIT_009002mg"/>
</dbReference>
<dbReference type="EMBL" id="AGNK02002565">
    <property type="status" value="NOT_ANNOTATED_CDS"/>
    <property type="molecule type" value="Genomic_DNA"/>
</dbReference>
<dbReference type="Gramene" id="KQL11085">
    <property type="protein sequence ID" value="KQL11085"/>
    <property type="gene ID" value="SETIT_009002mg"/>
</dbReference>
<dbReference type="HOGENOM" id="CLU_3351963_0_0_1"/>
<organism evidence="1 2">
    <name type="scientific">Setaria italica</name>
    <name type="common">Foxtail millet</name>
    <name type="synonym">Panicum italicum</name>
    <dbReference type="NCBI Taxonomy" id="4555"/>
    <lineage>
        <taxon>Eukaryota</taxon>
        <taxon>Viridiplantae</taxon>
        <taxon>Streptophyta</taxon>
        <taxon>Embryophyta</taxon>
        <taxon>Tracheophyta</taxon>
        <taxon>Spermatophyta</taxon>
        <taxon>Magnoliopsida</taxon>
        <taxon>Liliopsida</taxon>
        <taxon>Poales</taxon>
        <taxon>Poaceae</taxon>
        <taxon>PACMAD clade</taxon>
        <taxon>Panicoideae</taxon>
        <taxon>Panicodae</taxon>
        <taxon>Paniceae</taxon>
        <taxon>Cenchrinae</taxon>
        <taxon>Setaria</taxon>
    </lineage>
</organism>
<reference evidence="2" key="1">
    <citation type="journal article" date="2012" name="Nat. Biotechnol.">
        <title>Reference genome sequence of the model plant Setaria.</title>
        <authorList>
            <person name="Bennetzen J.L."/>
            <person name="Schmutz J."/>
            <person name="Wang H."/>
            <person name="Percifield R."/>
            <person name="Hawkins J."/>
            <person name="Pontaroli A.C."/>
            <person name="Estep M."/>
            <person name="Feng L."/>
            <person name="Vaughn J.N."/>
            <person name="Grimwood J."/>
            <person name="Jenkins J."/>
            <person name="Barry K."/>
            <person name="Lindquist E."/>
            <person name="Hellsten U."/>
            <person name="Deshpande S."/>
            <person name="Wang X."/>
            <person name="Wu X."/>
            <person name="Mitros T."/>
            <person name="Triplett J."/>
            <person name="Yang X."/>
            <person name="Ye C.Y."/>
            <person name="Mauro-Herrera M."/>
            <person name="Wang L."/>
            <person name="Li P."/>
            <person name="Sharma M."/>
            <person name="Sharma R."/>
            <person name="Ronald P.C."/>
            <person name="Panaud O."/>
            <person name="Kellogg E.A."/>
            <person name="Brutnell T.P."/>
            <person name="Doust A.N."/>
            <person name="Tuskan G.A."/>
            <person name="Rokhsar D."/>
            <person name="Devos K.M."/>
        </authorList>
    </citation>
    <scope>NUCLEOTIDE SEQUENCE [LARGE SCALE GENOMIC DNA]</scope>
    <source>
        <strain evidence="2">cv. Yugu1</strain>
    </source>
</reference>
<dbReference type="AlphaFoldDB" id="K3Y464"/>
<dbReference type="InParanoid" id="K3Y464"/>
<evidence type="ECO:0000313" key="2">
    <source>
        <dbReference type="Proteomes" id="UP000004995"/>
    </source>
</evidence>
<name>K3Y464_SETIT</name>
<accession>K3Y464</accession>
<sequence length="37" mass="4207">MLPGRSLGWRYPISLVGWRCTDSFSALDWIASVHGRD</sequence>
<evidence type="ECO:0000313" key="1">
    <source>
        <dbReference type="EnsemblPlants" id="KQL11085"/>
    </source>
</evidence>
<dbReference type="Proteomes" id="UP000004995">
    <property type="component" value="Unassembled WGS sequence"/>
</dbReference>
<keyword evidence="2" id="KW-1185">Reference proteome</keyword>